<feature type="region of interest" description="Disordered" evidence="4">
    <location>
        <begin position="549"/>
        <end position="662"/>
    </location>
</feature>
<proteinExistence type="predicted"/>
<dbReference type="SMART" id="SM00297">
    <property type="entry name" value="BROMO"/>
    <property type="match status" value="1"/>
</dbReference>
<keyword evidence="1 2" id="KW-0103">Bromodomain</keyword>
<feature type="compositionally biased region" description="Polar residues" evidence="4">
    <location>
        <begin position="590"/>
        <end position="602"/>
    </location>
</feature>
<dbReference type="PROSITE" id="PS00633">
    <property type="entry name" value="BROMODOMAIN_1"/>
    <property type="match status" value="1"/>
</dbReference>
<dbReference type="PRINTS" id="PR00503">
    <property type="entry name" value="BROMODOMAIN"/>
</dbReference>
<dbReference type="PANTHER" id="PTHR47809">
    <property type="entry name" value="DNA-BINDING BROMODOMAIN-CONTAINING PROTEIN"/>
    <property type="match status" value="1"/>
</dbReference>
<organism evidence="6 7">
    <name type="scientific">Oldenlandia corymbosa var. corymbosa</name>
    <dbReference type="NCBI Taxonomy" id="529605"/>
    <lineage>
        <taxon>Eukaryota</taxon>
        <taxon>Viridiplantae</taxon>
        <taxon>Streptophyta</taxon>
        <taxon>Embryophyta</taxon>
        <taxon>Tracheophyta</taxon>
        <taxon>Spermatophyta</taxon>
        <taxon>Magnoliopsida</taxon>
        <taxon>eudicotyledons</taxon>
        <taxon>Gunneridae</taxon>
        <taxon>Pentapetalae</taxon>
        <taxon>asterids</taxon>
        <taxon>lamiids</taxon>
        <taxon>Gentianales</taxon>
        <taxon>Rubiaceae</taxon>
        <taxon>Rubioideae</taxon>
        <taxon>Spermacoceae</taxon>
        <taxon>Hedyotis-Oldenlandia complex</taxon>
        <taxon>Oldenlandia</taxon>
    </lineage>
</organism>
<sequence>MKRKRSFAKPKPPKKPQVAAAECATYAFLNDKGHSHWDGNNGVDFIAETETAHAATNTNPHSARQEDEGFLANMESGDSIPNSNILKNFANFAAKVSGAVNSSNVEPNNKSLAVHGDEVLGRESRVSHLDPLNNEEELKSALSVIKTVMKMNAAQPFNIPVDPTALGIPDYFDIIDTPMDFGTICNNLEWGGKYKNSKDVFNDVQLIWDNCSKYNKKGSYILDLMRRVRINFMKHWNAAGLFREGEEVDYGTHHQDAAARSASKNNDRNVFRSRSKISNSVHQERRDIASLHQIQKQQCSPCISLTQSQNLPSQFQGGRQLSDFQSSHSQRSGYHAMTDCTKGHYVHVHKHQGGQSGTNNSGLQDQIMPHKEIYHQPSPSCGSKHHPNERPFMGQSHSSHHHSIKPTAPNSESEGHFHLPFHGASSSPACKTCEHACTLVPRNSNASNHKHHETCSCHYHELQPLPRCGDQYQQHYRPCHPNLNSRDMLTTDLYARDNVEEEPNTTRGGFGYLTASARSCRSHQQQRLSGCSELPESSMFHKNSYRWSSQAQLDVGSPETHQPQDLANTGHAEDYSHVPVPAESTVRHASCQNSGSPVTGDSSNHEVCDMGPSGSQSPSLELSNKPKENDKPDHASPSTPAPSGPQGDTNITDSTKVVKKNQVRGPTRCLKFLNAGKPISITTNELGQPVGPNAPKLISFLGTLARNGHMAPLTCVNWKAIPEENKENMWQEVQKTFEIDPTSKHWVIKNLSIKWKSWKSILKTKHYITHATDEERLADRDERVLPDQWAYLVSYWSSEEAEKRSARNKANRAKVKFGHATGTKSFARIREEQRAKRPDGKAPSPGELFILTRTRKDGKPVNEATSAVITQLRGITNQQADADQTTGPEDDAFSKIIGRDPHGRVRCKELAPTSCEFGRGAPSKAAAMKMVTEANSEVREMKERLVSMEQTCAQMAQQMATMMSMMASMQKDTNVPPQVNAGCATEEGSPEKPRQSTSLRRSSRKRNI</sequence>
<evidence type="ECO:0000313" key="6">
    <source>
        <dbReference type="EMBL" id="CAI9115282.1"/>
    </source>
</evidence>
<reference evidence="6" key="1">
    <citation type="submission" date="2023-03" db="EMBL/GenBank/DDBJ databases">
        <authorList>
            <person name="Julca I."/>
        </authorList>
    </citation>
    <scope>NUCLEOTIDE SEQUENCE</scope>
</reference>
<name>A0AAV1E6R2_OLDCO</name>
<gene>
    <name evidence="6" type="ORF">OLC1_LOCUS21844</name>
</gene>
<evidence type="ECO:0000313" key="7">
    <source>
        <dbReference type="Proteomes" id="UP001161247"/>
    </source>
</evidence>
<feature type="region of interest" description="Disordered" evidence="4">
    <location>
        <begin position="373"/>
        <end position="414"/>
    </location>
</feature>
<dbReference type="PANTHER" id="PTHR47809:SF3">
    <property type="entry name" value="CHROMATIN REMODELER BROMODOMAIN FAMILY"/>
    <property type="match status" value="1"/>
</dbReference>
<keyword evidence="7" id="KW-1185">Reference proteome</keyword>
<dbReference type="Pfam" id="PF03004">
    <property type="entry name" value="Transposase_24"/>
    <property type="match status" value="1"/>
</dbReference>
<feature type="region of interest" description="Disordered" evidence="4">
    <location>
        <begin position="970"/>
        <end position="1008"/>
    </location>
</feature>
<dbReference type="InterPro" id="IPR001487">
    <property type="entry name" value="Bromodomain"/>
</dbReference>
<feature type="compositionally biased region" description="Polar residues" evidence="4">
    <location>
        <begin position="613"/>
        <end position="622"/>
    </location>
</feature>
<dbReference type="InterPro" id="IPR036427">
    <property type="entry name" value="Bromodomain-like_sf"/>
</dbReference>
<dbReference type="InterPro" id="IPR018359">
    <property type="entry name" value="Bromodomain_CS"/>
</dbReference>
<dbReference type="SUPFAM" id="SSF47370">
    <property type="entry name" value="Bromodomain"/>
    <property type="match status" value="1"/>
</dbReference>
<evidence type="ECO:0000256" key="1">
    <source>
        <dbReference type="ARBA" id="ARBA00023117"/>
    </source>
</evidence>
<feature type="coiled-coil region" evidence="3">
    <location>
        <begin position="924"/>
        <end position="958"/>
    </location>
</feature>
<keyword evidence="3" id="KW-0175">Coiled coil</keyword>
<dbReference type="Pfam" id="PF00439">
    <property type="entry name" value="Bromodomain"/>
    <property type="match status" value="1"/>
</dbReference>
<protein>
    <submittedName>
        <fullName evidence="6">OLC1v1016141C1</fullName>
    </submittedName>
</protein>
<dbReference type="InterPro" id="IPR004252">
    <property type="entry name" value="Probable_transposase_24"/>
</dbReference>
<feature type="domain" description="Bromo" evidence="5">
    <location>
        <begin position="149"/>
        <end position="222"/>
    </location>
</feature>
<accession>A0AAV1E6R2</accession>
<evidence type="ECO:0000256" key="3">
    <source>
        <dbReference type="SAM" id="Coils"/>
    </source>
</evidence>
<feature type="compositionally biased region" description="Polar residues" evidence="4">
    <location>
        <begin position="646"/>
        <end position="655"/>
    </location>
</feature>
<dbReference type="Gene3D" id="1.20.920.10">
    <property type="entry name" value="Bromodomain-like"/>
    <property type="match status" value="1"/>
</dbReference>
<dbReference type="PROSITE" id="PS50014">
    <property type="entry name" value="BROMODOMAIN_2"/>
    <property type="match status" value="1"/>
</dbReference>
<dbReference type="Proteomes" id="UP001161247">
    <property type="component" value="Chromosome 8"/>
</dbReference>
<evidence type="ECO:0000256" key="4">
    <source>
        <dbReference type="SAM" id="MobiDB-lite"/>
    </source>
</evidence>
<evidence type="ECO:0000256" key="2">
    <source>
        <dbReference type="PROSITE-ProRule" id="PRU00035"/>
    </source>
</evidence>
<evidence type="ECO:0000259" key="5">
    <source>
        <dbReference type="PROSITE" id="PS50014"/>
    </source>
</evidence>
<dbReference type="AlphaFoldDB" id="A0AAV1E6R2"/>
<dbReference type="EMBL" id="OX459125">
    <property type="protein sequence ID" value="CAI9115282.1"/>
    <property type="molecule type" value="Genomic_DNA"/>
</dbReference>
<feature type="compositionally biased region" description="Basic and acidic residues" evidence="4">
    <location>
        <begin position="624"/>
        <end position="634"/>
    </location>
</feature>